<dbReference type="InterPro" id="IPR033911">
    <property type="entry name" value="MetRS_core"/>
</dbReference>
<dbReference type="Pfam" id="PF13302">
    <property type="entry name" value="Acetyltransf_3"/>
    <property type="match status" value="1"/>
</dbReference>
<dbReference type="PANTHER" id="PTHR43326">
    <property type="entry name" value="METHIONYL-TRNA SYNTHETASE"/>
    <property type="match status" value="1"/>
</dbReference>
<proteinExistence type="inferred from homology"/>
<dbReference type="Gene3D" id="1.10.730.10">
    <property type="entry name" value="Isoleucyl-tRNA Synthetase, Domain 1"/>
    <property type="match status" value="1"/>
</dbReference>
<dbReference type="Gene3D" id="2.170.220.10">
    <property type="match status" value="1"/>
</dbReference>
<accession>A0A179FI77</accession>
<dbReference type="SUPFAM" id="SSF47323">
    <property type="entry name" value="Anticodon-binding domain of a subclass of class I aminoacyl-tRNA synthetases"/>
    <property type="match status" value="1"/>
</dbReference>
<feature type="compositionally biased region" description="Polar residues" evidence="11">
    <location>
        <begin position="665"/>
        <end position="674"/>
    </location>
</feature>
<dbReference type="Gene3D" id="3.40.50.620">
    <property type="entry name" value="HUPs"/>
    <property type="match status" value="1"/>
</dbReference>
<keyword evidence="5 10" id="KW-0067">ATP-binding</keyword>
<dbReference type="RefSeq" id="XP_022284304.1">
    <property type="nucleotide sequence ID" value="XM_022428494.1"/>
</dbReference>
<dbReference type="GO" id="GO:0016747">
    <property type="term" value="F:acyltransferase activity, transferring groups other than amino-acyl groups"/>
    <property type="evidence" value="ECO:0007669"/>
    <property type="project" value="InterPro"/>
</dbReference>
<evidence type="ECO:0000256" key="5">
    <source>
        <dbReference type="ARBA" id="ARBA00022840"/>
    </source>
</evidence>
<evidence type="ECO:0000256" key="9">
    <source>
        <dbReference type="ARBA" id="ARBA00068817"/>
    </source>
</evidence>
<dbReference type="CDD" id="cd07957">
    <property type="entry name" value="Anticodon_Ia_Met"/>
    <property type="match status" value="1"/>
</dbReference>
<dbReference type="PROSITE" id="PS51186">
    <property type="entry name" value="GNAT"/>
    <property type="match status" value="1"/>
</dbReference>
<dbReference type="Pfam" id="PF09334">
    <property type="entry name" value="tRNA-synt_1g"/>
    <property type="match status" value="1"/>
</dbReference>
<evidence type="ECO:0000256" key="1">
    <source>
        <dbReference type="ARBA" id="ARBA00005594"/>
    </source>
</evidence>
<keyword evidence="3 10" id="KW-0436">Ligase</keyword>
<dbReference type="InterPro" id="IPR041872">
    <property type="entry name" value="Anticodon_Met"/>
</dbReference>
<dbReference type="GO" id="GO:0005739">
    <property type="term" value="C:mitochondrion"/>
    <property type="evidence" value="ECO:0007669"/>
    <property type="project" value="UniProtKB-ARBA"/>
</dbReference>
<dbReference type="InterPro" id="IPR014729">
    <property type="entry name" value="Rossmann-like_a/b/a_fold"/>
</dbReference>
<evidence type="ECO:0000256" key="11">
    <source>
        <dbReference type="SAM" id="MobiDB-lite"/>
    </source>
</evidence>
<dbReference type="GO" id="GO:0004825">
    <property type="term" value="F:methionine-tRNA ligase activity"/>
    <property type="evidence" value="ECO:0007669"/>
    <property type="project" value="UniProtKB-EC"/>
</dbReference>
<dbReference type="STRING" id="1380566.A0A179FI77"/>
<evidence type="ECO:0000256" key="7">
    <source>
        <dbReference type="ARBA" id="ARBA00023146"/>
    </source>
</evidence>
<evidence type="ECO:0000256" key="8">
    <source>
        <dbReference type="ARBA" id="ARBA00047364"/>
    </source>
</evidence>
<dbReference type="Proteomes" id="UP000078397">
    <property type="component" value="Unassembled WGS sequence"/>
</dbReference>
<protein>
    <recommendedName>
        <fullName evidence="9">Probable methionine--tRNA ligase, mitochondrial</fullName>
        <ecNumber evidence="2">6.1.1.10</ecNumber>
    </recommendedName>
</protein>
<dbReference type="InterPro" id="IPR009080">
    <property type="entry name" value="tRNAsynth_Ia_anticodon-bd"/>
</dbReference>
<evidence type="ECO:0000256" key="4">
    <source>
        <dbReference type="ARBA" id="ARBA00022741"/>
    </source>
</evidence>
<dbReference type="GO" id="GO:0006431">
    <property type="term" value="P:methionyl-tRNA aminoacylation"/>
    <property type="evidence" value="ECO:0007669"/>
    <property type="project" value="InterPro"/>
</dbReference>
<keyword evidence="14" id="KW-1185">Reference proteome</keyword>
<evidence type="ECO:0000256" key="6">
    <source>
        <dbReference type="ARBA" id="ARBA00022917"/>
    </source>
</evidence>
<reference evidence="13 14" key="1">
    <citation type="journal article" date="2016" name="PLoS Pathog.">
        <title>Biosynthesis of antibiotic leucinostatins in bio-control fungus Purpureocillium lilacinum and their inhibition on phytophthora revealed by genome mining.</title>
        <authorList>
            <person name="Wang G."/>
            <person name="Liu Z."/>
            <person name="Lin R."/>
            <person name="Li E."/>
            <person name="Mao Z."/>
            <person name="Ling J."/>
            <person name="Yang Y."/>
            <person name="Yin W.B."/>
            <person name="Xie B."/>
        </authorList>
    </citation>
    <scope>NUCLEOTIDE SEQUENCE [LARGE SCALE GENOMIC DNA]</scope>
    <source>
        <strain evidence="13">170</strain>
    </source>
</reference>
<feature type="domain" description="N-acetyltransferase" evidence="12">
    <location>
        <begin position="720"/>
        <end position="922"/>
    </location>
</feature>
<dbReference type="GO" id="GO:0005524">
    <property type="term" value="F:ATP binding"/>
    <property type="evidence" value="ECO:0007669"/>
    <property type="project" value="UniProtKB-KW"/>
</dbReference>
<dbReference type="SUPFAM" id="SSF52374">
    <property type="entry name" value="Nucleotidylyl transferase"/>
    <property type="match status" value="1"/>
</dbReference>
<dbReference type="SUPFAM" id="SSF55729">
    <property type="entry name" value="Acyl-CoA N-acyltransferases (Nat)"/>
    <property type="match status" value="1"/>
</dbReference>
<keyword evidence="7 10" id="KW-0030">Aminoacyl-tRNA synthetase</keyword>
<dbReference type="InterPro" id="IPR014758">
    <property type="entry name" value="Met-tRNA_synth"/>
</dbReference>
<dbReference type="InterPro" id="IPR015413">
    <property type="entry name" value="Methionyl/Leucyl_tRNA_Synth"/>
</dbReference>
<dbReference type="EC" id="6.1.1.10" evidence="2"/>
<comment type="caution">
    <text evidence="13">The sequence shown here is derived from an EMBL/GenBank/DDBJ whole genome shotgun (WGS) entry which is preliminary data.</text>
</comment>
<dbReference type="InterPro" id="IPR016181">
    <property type="entry name" value="Acyl_CoA_acyltransferase"/>
</dbReference>
<keyword evidence="6 10" id="KW-0648">Protein biosynthesis</keyword>
<evidence type="ECO:0000313" key="13">
    <source>
        <dbReference type="EMBL" id="OAQ64941.2"/>
    </source>
</evidence>
<evidence type="ECO:0000259" key="12">
    <source>
        <dbReference type="PROSITE" id="PS51186"/>
    </source>
</evidence>
<comment type="similarity">
    <text evidence="1 10">Belongs to the class-I aminoacyl-tRNA synthetase family.</text>
</comment>
<dbReference type="Gene3D" id="3.40.630.30">
    <property type="match status" value="1"/>
</dbReference>
<sequence>MRPLSSQTFKGARRGRLRFSTPSKWICGSCQPRRIAQARWSSCNSSVTGTPEKPYYITTPIFYVNAAPHIGHLYTMVLADVLKRWQQIKGRDTFFLTGTDEHGMKIQRAAAKEGVPPKEFCDNYSNKFRELAAAGDISYDAFMRTTSPEHKESVSEFWLQLKHSLPEHLGLYKGTHEGWYAVSDECFYPEDMVRPDIVPQTGKKIMVSDETGSEVEWIKEETWFFPLTKYKDALLKFYAENPNWITPAHRMNEVRNWVENHLEDLSITRPASRLSWGIPDPEDHNQTIYVWVDALINYITQAGYGSKWHSASENMGIWPADMQIIGKDILRFHAIYWPALLMALGLPPPKRLLCHNHWTMSNRKMSKSLGNVVNPFFAVQRWDIDPLRYFLMRNGSFTKDMSYSNQLIGSVYAKELQANIGNLFYRIARPKVTAKWSTLEAVTAFRSGTFKEVSEHTSQQLFYSLDEHLEKVTPAFYEEMENCNTGGAIREIFNLLRETNRYVTDTEPWKLVKNSDTESRVLLNLVIYNCAEALRISGILLQPIMPSKSELLLNELGVKEHRRTVEYASKGKDADYGTDAKTGDPAARLKKWDTIFPPTPNANDSDAEVMEQLSSAFHDKTKNKMNQVAELLAMEARMGEEAVAKMLAEVHAARKQKLASPRPPQQNFNSKISSHQQPLVLSLANRPDHHQYEVVTTNRVTLVPYKAYHVAKYHSWMEDPDIREATASERLTLTEEYENQQSWHTDPEKLTFIVCEHVKPEQEVSHSLQAKVIDAEDRMIGDINFFIYVDDETNADDTQEEEIVEKTGQYDGAEEAGTRQTEAKIMLRGEVDVMIAEQRYRRRGYGKGSVMALLMFLRRNMRSILDEYSRGVGITREVEMTTLMVKIQEENMASRQLFSWLGFKECGGVNYFGEVTMIMPWEAIDSLVDQWLNDGEVYGQFKYEE</sequence>
<dbReference type="EMBL" id="LSBJ02000005">
    <property type="protein sequence ID" value="OAQ64941.2"/>
    <property type="molecule type" value="Genomic_DNA"/>
</dbReference>
<dbReference type="NCBIfam" id="TIGR00398">
    <property type="entry name" value="metG"/>
    <property type="match status" value="1"/>
</dbReference>
<evidence type="ECO:0000313" key="14">
    <source>
        <dbReference type="Proteomes" id="UP000078397"/>
    </source>
</evidence>
<dbReference type="InterPro" id="IPR000182">
    <property type="entry name" value="GNAT_dom"/>
</dbReference>
<evidence type="ECO:0000256" key="10">
    <source>
        <dbReference type="RuleBase" id="RU363039"/>
    </source>
</evidence>
<dbReference type="GeneID" id="28849208"/>
<comment type="catalytic activity">
    <reaction evidence="8">
        <text>tRNA(Met) + L-methionine + ATP = L-methionyl-tRNA(Met) + AMP + diphosphate</text>
        <dbReference type="Rhea" id="RHEA:13481"/>
        <dbReference type="Rhea" id="RHEA-COMP:9667"/>
        <dbReference type="Rhea" id="RHEA-COMP:9698"/>
        <dbReference type="ChEBI" id="CHEBI:30616"/>
        <dbReference type="ChEBI" id="CHEBI:33019"/>
        <dbReference type="ChEBI" id="CHEBI:57844"/>
        <dbReference type="ChEBI" id="CHEBI:78442"/>
        <dbReference type="ChEBI" id="CHEBI:78530"/>
        <dbReference type="ChEBI" id="CHEBI:456215"/>
        <dbReference type="EC" id="6.1.1.10"/>
    </reaction>
</comment>
<dbReference type="OrthoDB" id="24670at2759"/>
<dbReference type="FunFam" id="2.170.220.10:FF:000001">
    <property type="entry name" value="methionine--tRNA ligase, mitochondrial"/>
    <property type="match status" value="1"/>
</dbReference>
<dbReference type="InterPro" id="IPR023457">
    <property type="entry name" value="Met-tRNA_synth_2"/>
</dbReference>
<feature type="region of interest" description="Disordered" evidence="11">
    <location>
        <begin position="655"/>
        <end position="674"/>
    </location>
</feature>
<dbReference type="AlphaFoldDB" id="A0A179FI77"/>
<gene>
    <name evidence="13" type="ORF">VFPPC_06123</name>
</gene>
<dbReference type="CDD" id="cd00814">
    <property type="entry name" value="MetRS_core"/>
    <property type="match status" value="1"/>
</dbReference>
<organism evidence="13 14">
    <name type="scientific">Pochonia chlamydosporia 170</name>
    <dbReference type="NCBI Taxonomy" id="1380566"/>
    <lineage>
        <taxon>Eukaryota</taxon>
        <taxon>Fungi</taxon>
        <taxon>Dikarya</taxon>
        <taxon>Ascomycota</taxon>
        <taxon>Pezizomycotina</taxon>
        <taxon>Sordariomycetes</taxon>
        <taxon>Hypocreomycetidae</taxon>
        <taxon>Hypocreales</taxon>
        <taxon>Clavicipitaceae</taxon>
        <taxon>Pochonia</taxon>
    </lineage>
</organism>
<evidence type="ECO:0000256" key="2">
    <source>
        <dbReference type="ARBA" id="ARBA00012838"/>
    </source>
</evidence>
<keyword evidence="4 10" id="KW-0547">Nucleotide-binding</keyword>
<evidence type="ECO:0000256" key="3">
    <source>
        <dbReference type="ARBA" id="ARBA00022598"/>
    </source>
</evidence>
<name>A0A179FI77_METCM</name>
<dbReference type="PANTHER" id="PTHR43326:SF1">
    <property type="entry name" value="METHIONINE--TRNA LIGASE, MITOCHONDRIAL"/>
    <property type="match status" value="1"/>
</dbReference>
<dbReference type="PRINTS" id="PR01041">
    <property type="entry name" value="TRNASYNTHMET"/>
</dbReference>
<dbReference type="KEGG" id="pchm:VFPPC_06123"/>